<sequence>MCFNIIFEVIIGLLLLVLSIAIIITIKRIFVFNENAKKRNQVLAFKVSLAKKENAQLQQKTVLVNAINTTLYPRFFSIIEQILSLQKNIFDESL</sequence>
<dbReference type="RefSeq" id="WP_147137415.1">
    <property type="nucleotide sequence ID" value="NZ_VOSC01000033.1"/>
</dbReference>
<accession>A0A5C7ACX6</accession>
<keyword evidence="1" id="KW-0472">Membrane</keyword>
<dbReference type="Proteomes" id="UP000321790">
    <property type="component" value="Unassembled WGS sequence"/>
</dbReference>
<evidence type="ECO:0000313" key="3">
    <source>
        <dbReference type="Proteomes" id="UP000321790"/>
    </source>
</evidence>
<keyword evidence="3" id="KW-1185">Reference proteome</keyword>
<evidence type="ECO:0000313" key="2">
    <source>
        <dbReference type="EMBL" id="TXE06077.1"/>
    </source>
</evidence>
<organism evidence="2 3">
    <name type="scientific">Seonamhaeicola algicola</name>
    <dbReference type="NCBI Taxonomy" id="1719036"/>
    <lineage>
        <taxon>Bacteria</taxon>
        <taxon>Pseudomonadati</taxon>
        <taxon>Bacteroidota</taxon>
        <taxon>Flavobacteriia</taxon>
        <taxon>Flavobacteriales</taxon>
        <taxon>Flavobacteriaceae</taxon>
    </lineage>
</organism>
<protein>
    <submittedName>
        <fullName evidence="2">Uncharacterized protein</fullName>
    </submittedName>
</protein>
<proteinExistence type="predicted"/>
<gene>
    <name evidence="2" type="ORF">FUA26_13935</name>
</gene>
<keyword evidence="1" id="KW-1133">Transmembrane helix</keyword>
<evidence type="ECO:0000256" key="1">
    <source>
        <dbReference type="SAM" id="Phobius"/>
    </source>
</evidence>
<name>A0A5C7ACX6_9FLAO</name>
<dbReference type="OrthoDB" id="9984104at2"/>
<comment type="caution">
    <text evidence="2">The sequence shown here is derived from an EMBL/GenBank/DDBJ whole genome shotgun (WGS) entry which is preliminary data.</text>
</comment>
<keyword evidence="1" id="KW-0812">Transmembrane</keyword>
<feature type="transmembrane region" description="Helical" evidence="1">
    <location>
        <begin position="6"/>
        <end position="30"/>
    </location>
</feature>
<dbReference type="EMBL" id="VOSC01000033">
    <property type="protein sequence ID" value="TXE06077.1"/>
    <property type="molecule type" value="Genomic_DNA"/>
</dbReference>
<dbReference type="AlphaFoldDB" id="A0A5C7ACX6"/>
<reference evidence="3" key="1">
    <citation type="submission" date="2019-08" db="EMBL/GenBank/DDBJ databases">
        <title>Seonamhaeicola sediminis sp. nov., isolated from marine sediment.</title>
        <authorList>
            <person name="Cao W.R."/>
        </authorList>
    </citation>
    <scope>NUCLEOTIDE SEQUENCE [LARGE SCALE GENOMIC DNA]</scope>
    <source>
        <strain evidence="3">Gy8</strain>
    </source>
</reference>